<name>A0AAV4S7K9_9ARAC</name>
<dbReference type="AlphaFoldDB" id="A0AAV4S7K9"/>
<evidence type="ECO:0000313" key="3">
    <source>
        <dbReference type="Proteomes" id="UP001054837"/>
    </source>
</evidence>
<protein>
    <submittedName>
        <fullName evidence="2">Uncharacterized protein</fullName>
    </submittedName>
</protein>
<evidence type="ECO:0000313" key="2">
    <source>
        <dbReference type="EMBL" id="GIY29324.1"/>
    </source>
</evidence>
<comment type="caution">
    <text evidence="2">The sequence shown here is derived from an EMBL/GenBank/DDBJ whole genome shotgun (WGS) entry which is preliminary data.</text>
</comment>
<feature type="region of interest" description="Disordered" evidence="1">
    <location>
        <begin position="1"/>
        <end position="20"/>
    </location>
</feature>
<dbReference type="Proteomes" id="UP001054837">
    <property type="component" value="Unassembled WGS sequence"/>
</dbReference>
<proteinExistence type="predicted"/>
<keyword evidence="3" id="KW-1185">Reference proteome</keyword>
<feature type="region of interest" description="Disordered" evidence="1">
    <location>
        <begin position="76"/>
        <end position="98"/>
    </location>
</feature>
<evidence type="ECO:0000256" key="1">
    <source>
        <dbReference type="SAM" id="MobiDB-lite"/>
    </source>
</evidence>
<reference evidence="2 3" key="1">
    <citation type="submission" date="2021-06" db="EMBL/GenBank/DDBJ databases">
        <title>Caerostris darwini draft genome.</title>
        <authorList>
            <person name="Kono N."/>
            <person name="Arakawa K."/>
        </authorList>
    </citation>
    <scope>NUCLEOTIDE SEQUENCE [LARGE SCALE GENOMIC DNA]</scope>
</reference>
<gene>
    <name evidence="2" type="ORF">CDAR_399931</name>
</gene>
<sequence length="117" mass="12962">MAAGSSAPDPRIWCRPPRSETVSPRIIRQHAFTSVGKSTCREGEGSAKYTEYKLRKGGVLSQMSLTPEPLRRRILKPGQDKPCHRGSSTQQGHLSWRGDFSSSEQACLHEDDGLPLE</sequence>
<organism evidence="2 3">
    <name type="scientific">Caerostris darwini</name>
    <dbReference type="NCBI Taxonomy" id="1538125"/>
    <lineage>
        <taxon>Eukaryota</taxon>
        <taxon>Metazoa</taxon>
        <taxon>Ecdysozoa</taxon>
        <taxon>Arthropoda</taxon>
        <taxon>Chelicerata</taxon>
        <taxon>Arachnida</taxon>
        <taxon>Araneae</taxon>
        <taxon>Araneomorphae</taxon>
        <taxon>Entelegynae</taxon>
        <taxon>Araneoidea</taxon>
        <taxon>Araneidae</taxon>
        <taxon>Caerostris</taxon>
    </lineage>
</organism>
<dbReference type="EMBL" id="BPLQ01007303">
    <property type="protein sequence ID" value="GIY29324.1"/>
    <property type="molecule type" value="Genomic_DNA"/>
</dbReference>
<accession>A0AAV4S7K9</accession>